<reference evidence="7 8" key="1">
    <citation type="submission" date="2009-08" db="EMBL/GenBank/DDBJ databases">
        <authorList>
            <person name="Shrivastava S."/>
            <person name="Brinkac L.B."/>
            <person name="Brown J.L."/>
            <person name="Bruce D.B."/>
            <person name="Detter C."/>
            <person name="Green L.D."/>
            <person name="Munk C.A."/>
            <person name="Rogers Y.C."/>
            <person name="Tapia R."/>
            <person name="Sims D.R."/>
            <person name="Smith L.A."/>
            <person name="Smith T.J."/>
            <person name="Sutton G."/>
            <person name="Brettin T."/>
        </authorList>
    </citation>
    <scope>NUCLEOTIDE SEQUENCE [LARGE SCALE GENOMIC DNA]</scope>
    <source>
        <strain evidence="8">E4 str. BoNT E BL5262</strain>
    </source>
</reference>
<feature type="transmembrane region" description="Helical" evidence="6">
    <location>
        <begin position="82"/>
        <end position="104"/>
    </location>
</feature>
<feature type="transmembrane region" description="Helical" evidence="6">
    <location>
        <begin position="146"/>
        <end position="162"/>
    </location>
</feature>
<dbReference type="Pfam" id="PF01943">
    <property type="entry name" value="Polysacc_synt"/>
    <property type="match status" value="1"/>
</dbReference>
<evidence type="ECO:0000256" key="4">
    <source>
        <dbReference type="ARBA" id="ARBA00022989"/>
    </source>
</evidence>
<feature type="transmembrane region" description="Helical" evidence="6">
    <location>
        <begin position="413"/>
        <end position="432"/>
    </location>
</feature>
<feature type="transmembrane region" description="Helical" evidence="6">
    <location>
        <begin position="285"/>
        <end position="305"/>
    </location>
</feature>
<keyword evidence="2" id="KW-1003">Cell membrane</keyword>
<dbReference type="HOGENOM" id="CLU_022017_0_0_9"/>
<dbReference type="GO" id="GO:0005886">
    <property type="term" value="C:plasma membrane"/>
    <property type="evidence" value="ECO:0007669"/>
    <property type="project" value="UniProtKB-SubCell"/>
</dbReference>
<accession>C4IKD0</accession>
<organism evidence="7 8">
    <name type="scientific">Clostridium butyricum E4 str. BoNT E BL5262</name>
    <dbReference type="NCBI Taxonomy" id="632245"/>
    <lineage>
        <taxon>Bacteria</taxon>
        <taxon>Bacillati</taxon>
        <taxon>Bacillota</taxon>
        <taxon>Clostridia</taxon>
        <taxon>Eubacteriales</taxon>
        <taxon>Clostridiaceae</taxon>
        <taxon>Clostridium</taxon>
    </lineage>
</organism>
<dbReference type="Proteomes" id="UP000003081">
    <property type="component" value="Unassembled WGS sequence"/>
</dbReference>
<evidence type="ECO:0000313" key="7">
    <source>
        <dbReference type="EMBL" id="EEP54344.1"/>
    </source>
</evidence>
<evidence type="ECO:0000256" key="3">
    <source>
        <dbReference type="ARBA" id="ARBA00022692"/>
    </source>
</evidence>
<comment type="caution">
    <text evidence="7">The sequence shown here is derived from an EMBL/GenBank/DDBJ whole genome shotgun (WGS) entry which is preliminary data.</text>
</comment>
<name>C4IKD0_CLOBU</name>
<feature type="transmembrane region" description="Helical" evidence="6">
    <location>
        <begin position="438"/>
        <end position="459"/>
    </location>
</feature>
<feature type="transmembrane region" description="Helical" evidence="6">
    <location>
        <begin position="9"/>
        <end position="29"/>
    </location>
</feature>
<proteinExistence type="predicted"/>
<protein>
    <submittedName>
        <fullName evidence="7">Polysaccharide Transporter, PST family</fullName>
    </submittedName>
</protein>
<evidence type="ECO:0000256" key="6">
    <source>
        <dbReference type="SAM" id="Phobius"/>
    </source>
</evidence>
<dbReference type="AlphaFoldDB" id="C4IKD0"/>
<evidence type="ECO:0000256" key="5">
    <source>
        <dbReference type="ARBA" id="ARBA00023136"/>
    </source>
</evidence>
<keyword evidence="4 6" id="KW-1133">Transmembrane helix</keyword>
<feature type="transmembrane region" description="Helical" evidence="6">
    <location>
        <begin position="41"/>
        <end position="61"/>
    </location>
</feature>
<keyword evidence="3 6" id="KW-0812">Transmembrane</keyword>
<comment type="subcellular location">
    <subcellularLocation>
        <location evidence="1">Cell membrane</location>
        <topology evidence="1">Multi-pass membrane protein</topology>
    </subcellularLocation>
</comment>
<evidence type="ECO:0000256" key="2">
    <source>
        <dbReference type="ARBA" id="ARBA00022475"/>
    </source>
</evidence>
<dbReference type="InterPro" id="IPR050833">
    <property type="entry name" value="Poly_Biosynth_Transport"/>
</dbReference>
<dbReference type="EMBL" id="ACOM01000005">
    <property type="protein sequence ID" value="EEP54344.1"/>
    <property type="molecule type" value="Genomic_DNA"/>
</dbReference>
<feature type="transmembrane region" description="Helical" evidence="6">
    <location>
        <begin position="353"/>
        <end position="372"/>
    </location>
</feature>
<dbReference type="PANTHER" id="PTHR30250:SF11">
    <property type="entry name" value="O-ANTIGEN TRANSPORTER-RELATED"/>
    <property type="match status" value="1"/>
</dbReference>
<feature type="transmembrane region" description="Helical" evidence="6">
    <location>
        <begin position="317"/>
        <end position="341"/>
    </location>
</feature>
<evidence type="ECO:0000256" key="1">
    <source>
        <dbReference type="ARBA" id="ARBA00004651"/>
    </source>
</evidence>
<dbReference type="PANTHER" id="PTHR30250">
    <property type="entry name" value="PST FAMILY PREDICTED COLANIC ACID TRANSPORTER"/>
    <property type="match status" value="1"/>
</dbReference>
<feature type="transmembrane region" description="Helical" evidence="6">
    <location>
        <begin position="110"/>
        <end position="134"/>
    </location>
</feature>
<dbReference type="RefSeq" id="WP_003412877.1">
    <property type="nucleotide sequence ID" value="NZ_ACOM01000005.1"/>
</dbReference>
<keyword evidence="5 6" id="KW-0472">Membrane</keyword>
<dbReference type="InterPro" id="IPR002797">
    <property type="entry name" value="Polysacc_synth"/>
</dbReference>
<feature type="transmembrane region" description="Helical" evidence="6">
    <location>
        <begin position="245"/>
        <end position="264"/>
    </location>
</feature>
<feature type="transmembrane region" description="Helical" evidence="6">
    <location>
        <begin position="168"/>
        <end position="188"/>
    </location>
</feature>
<sequence>MSKSISKNFLYNLLYQIVTLVSPLITVPYVSRILGKEGIGIFSYTNSITQYFILIGTLGIASYGNRQIAYVRDDKNKLSRTFWSICVFKVITTVLSLIFYLSIFSFDYQYGYIFIIQSINILSATLDITWLFTGLEDFKKTVTRNLFMKILCILGVFILVKTRNDLNIYILLMALMNFLGNLIMWLYVPKIVLKVKLNLKEIFSNFKPTVYLFIPQLAVQIYSILDKTQLGILSNVGEVGLYEQSQKIIRLLLGIITCLSAVMLPRMSNIFANGDTKTMNKYFNVSLKCVTYISIPMAFGLIAISDQFVPWFFGPDFIQVSVLIKVLTPIFFFIGISSVMGNQYLIPTNRIRPYTFSVVLGSVVNLLLNLILIPKYQAVGTCIASVFAEFSVALVQCILLKDCIDIGKFCINLIKYIISGIVMITVIKALTFSLESSILTTIIQVLLGFISYFLMLTMMKEEINLIAIKSILSKIRKKDFVHFS</sequence>
<feature type="transmembrane region" description="Helical" evidence="6">
    <location>
        <begin position="378"/>
        <end position="401"/>
    </location>
</feature>
<feature type="transmembrane region" description="Helical" evidence="6">
    <location>
        <begin position="209"/>
        <end position="225"/>
    </location>
</feature>
<keyword evidence="8" id="KW-1185">Reference proteome</keyword>
<gene>
    <name evidence="7" type="ORF">CLP_1370</name>
</gene>
<evidence type="ECO:0000313" key="8">
    <source>
        <dbReference type="Proteomes" id="UP000003081"/>
    </source>
</evidence>
<dbReference type="eggNOG" id="COG2244">
    <property type="taxonomic scope" value="Bacteria"/>
</dbReference>